<gene>
    <name evidence="2" type="ORF">AMS68_006263</name>
</gene>
<dbReference type="EMBL" id="CP051142">
    <property type="protein sequence ID" value="QIX00746.1"/>
    <property type="molecule type" value="Genomic_DNA"/>
</dbReference>
<dbReference type="Proteomes" id="UP000503462">
    <property type="component" value="Chromosome 4"/>
</dbReference>
<dbReference type="PANTHER" id="PTHR24148">
    <property type="entry name" value="ANKYRIN REPEAT DOMAIN-CONTAINING PROTEIN 39 HOMOLOG-RELATED"/>
    <property type="match status" value="1"/>
</dbReference>
<dbReference type="OrthoDB" id="2157530at2759"/>
<sequence>MLEDCMALTRIASGSEIFRGRLVNCFSSRQIMADEKSTLSYEYERLPSIDHFRLLRLSPKRASQVLQISLHAFHHLDCPTYTAISYTWVPSTISAARWVWLDAICIDQSYAHERNQQVKLMATIYNNAQSVTAWLGQEDDSPVTRTSIERAFKYMSTGLRHAETLSELMQPMPSVSNSLMNAKVPSVPWSERRVFDQQVIDKAWDTDEERKHFGVFCAREYWKRKWTIQELVIPRVVTLQHGFSTLPMTTVEDFFHYWPSDVQQPVEKLAMHCFYNRKPRENPNSLYFHFPGSLRVLIATYIDNQCSEPIDHVYALANLASSRHLLPVDYSASGAQQLTDILRYLHEVEQLEPIDLLKWAAKLCRLVKPDVSQSQQIQHWFTLALPVAGKIDLQPESQWARACREMSLPIRSIEQLDCWNRAEASDAALRVLYHHELAWNRSVWTQPAHLKFFKLRHRYGHDEVYGLADSLEVDDIILIPGESRVALIIRGDPGWAQYWVGHALLFSGDAEQIGTLSPTYYYGSGTYGTHIPLATFRMSSMPLLEIATRLGELDAIRDL</sequence>
<name>A0A6H0Y1C9_9PEZI</name>
<protein>
    <recommendedName>
        <fullName evidence="1">Heterokaryon incompatibility domain-containing protein</fullName>
    </recommendedName>
</protein>
<dbReference type="InterPro" id="IPR010730">
    <property type="entry name" value="HET"/>
</dbReference>
<evidence type="ECO:0000313" key="2">
    <source>
        <dbReference type="EMBL" id="QIX00746.1"/>
    </source>
</evidence>
<dbReference type="Pfam" id="PF06985">
    <property type="entry name" value="HET"/>
    <property type="match status" value="1"/>
</dbReference>
<accession>A0A6H0Y1C9</accession>
<dbReference type="InterPro" id="IPR052895">
    <property type="entry name" value="HetReg/Transcr_Mod"/>
</dbReference>
<dbReference type="PANTHER" id="PTHR24148:SF73">
    <property type="entry name" value="HET DOMAIN PROTEIN (AFU_ORTHOLOGUE AFUA_8G01020)"/>
    <property type="match status" value="1"/>
</dbReference>
<organism evidence="2 3">
    <name type="scientific">Peltaster fructicola</name>
    <dbReference type="NCBI Taxonomy" id="286661"/>
    <lineage>
        <taxon>Eukaryota</taxon>
        <taxon>Fungi</taxon>
        <taxon>Dikarya</taxon>
        <taxon>Ascomycota</taxon>
        <taxon>Pezizomycotina</taxon>
        <taxon>Dothideomycetes</taxon>
        <taxon>Dothideomycetes incertae sedis</taxon>
        <taxon>Peltaster</taxon>
    </lineage>
</organism>
<evidence type="ECO:0000313" key="3">
    <source>
        <dbReference type="Proteomes" id="UP000503462"/>
    </source>
</evidence>
<evidence type="ECO:0000259" key="1">
    <source>
        <dbReference type="Pfam" id="PF06985"/>
    </source>
</evidence>
<reference evidence="2 3" key="1">
    <citation type="journal article" date="2016" name="Sci. Rep.">
        <title>Peltaster fructicola genome reveals evolution from an invasive phytopathogen to an ectophytic parasite.</title>
        <authorList>
            <person name="Xu C."/>
            <person name="Chen H."/>
            <person name="Gleason M.L."/>
            <person name="Xu J.R."/>
            <person name="Liu H."/>
            <person name="Zhang R."/>
            <person name="Sun G."/>
        </authorList>
    </citation>
    <scope>NUCLEOTIDE SEQUENCE [LARGE SCALE GENOMIC DNA]</scope>
    <source>
        <strain evidence="2 3">LNHT1506</strain>
    </source>
</reference>
<dbReference type="AlphaFoldDB" id="A0A6H0Y1C9"/>
<proteinExistence type="predicted"/>
<keyword evidence="3" id="KW-1185">Reference proteome</keyword>
<feature type="domain" description="Heterokaryon incompatibility" evidence="1">
    <location>
        <begin position="94"/>
        <end position="230"/>
    </location>
</feature>